<dbReference type="PANTHER" id="PTHR16155">
    <property type="entry name" value="DED DOMAIN-CONTAINING PROTEIN"/>
    <property type="match status" value="1"/>
</dbReference>
<dbReference type="InterPro" id="IPR011029">
    <property type="entry name" value="DEATH-like_dom_sf"/>
</dbReference>
<proteinExistence type="predicted"/>
<dbReference type="PROSITE" id="PS51830">
    <property type="entry name" value="FIIND"/>
    <property type="match status" value="1"/>
</dbReference>
<evidence type="ECO:0000256" key="2">
    <source>
        <dbReference type="ARBA" id="ARBA00022490"/>
    </source>
</evidence>
<evidence type="ECO:0000259" key="3">
    <source>
        <dbReference type="PROSITE" id="PS51830"/>
    </source>
</evidence>
<keyword evidence="2" id="KW-0963">Cytoplasm</keyword>
<dbReference type="InterPro" id="IPR025307">
    <property type="entry name" value="FIIND_dom"/>
</dbReference>
<dbReference type="Pfam" id="PF13553">
    <property type="entry name" value="FIIND"/>
    <property type="match status" value="1"/>
</dbReference>
<dbReference type="GO" id="GO:0005829">
    <property type="term" value="C:cytosol"/>
    <property type="evidence" value="ECO:0007669"/>
    <property type="project" value="UniProtKB-SubCell"/>
</dbReference>
<dbReference type="Ensembl" id="ENSAMXT00005028911.1">
    <property type="protein sequence ID" value="ENSAMXP00005026254.1"/>
    <property type="gene ID" value="ENSAMXG00005013257.1"/>
</dbReference>
<feature type="domain" description="FIIND" evidence="3">
    <location>
        <begin position="930"/>
        <end position="1210"/>
    </location>
</feature>
<accession>A0A8B9JUB2</accession>
<comment type="subcellular location">
    <subcellularLocation>
        <location evidence="1">Cytoplasm</location>
        <location evidence="1">Cytosol</location>
    </subcellularLocation>
</comment>
<sequence>MSNFTRNDDSTTPSAQFYETPVHDSAVIPLAQLVDSFQDKNQQTLSNFYKGSPPKWVDYFTAEENNTPLVKRDVYDDLIQQIKKCQKMNCAVSSINFSHHPGSGGSTLAMQVLWDLRSDFKCAIIKHGTAEATVIAGQSVQLFEEGDSLDKRTLLLLNDNVSEEDLMESLNQEIAKKEFSPTVPIAILLNAKRQTTNRAKDFLNLKNEMSFTELHNFELQEAEMKLKHSDEEMKQFHGFNLMKNNFSEEYVASLSSIQKVKEYVRGHKTACSTELFSVLALLNSYVPGSFLPISRCLDILAPEHSVSEQDTLTTPLDLPDLKLQVEKDMEPFMDLIVIFSRDEVKSECVRLAHPMIANECLKALAKADITKGEIAKRFLESCKPKEPPYMVKIIKSLLIKREIVDEFQKGFSRLILDLQDEHDTTMCKQLFEIATNTFEQDAFFPQAFARFLYLVFRDYDGAEHQAVVAIDRDPENSFLRDTLGQIHKHHLKDKLKDQKVRASEIFEVADLAIRAFGDAEKAAENEQDPNSSTAQPKKISQAFNCRGLFGYIQVAKMVFETLTALDQKWNYILTGEKSIEVLGLAEAQNLLQYQDLIVNLRKNVEKKHAFFETYLTYSKPSRYKSEPPYFQADVESCYNMYLLRHSKPGVSTRSVMDRSFAGLFSCIRLCASSFIERLTEHTKKIFEGDQSNVDAAVNYIFSNIILSNTDDTSRVLQTLKDLRAILWRFVDEKNIHQSPEFFLLVLLLFWPDENQDQPLHYELDLSNVAENMKAAFDQKYLKHFRSRYLRPLFFLGQGTGLKRLVHSWKIFHAHKKDRTVHVQKKQTWDTLDWGSGNMWRDHSVQSLLLRVSGVFKKQQLFAYVGDKEIPVYTDQSFVSCQGSASFFLGFTIKGPVAYDITFQESSACLQETDAEGWTSSTCNSCSSIKDLTDCSVILPETVASSVNENMKYRVKAAPGIYECGITGIRWESSCDVELEYCWSNWDLVGEFLKTEQYCPCGPLLNINVISGRLKAVHLPHFLCLGSGQSLDDEVRVCHVTGDRICLERCTLTRFHATLLIPTLCLMGLVKRLLRRKIHCKILIYHVLNAAQTFRIYLIPDDKKSKEAVEKEERGKCVKISKPNPESSMEMKKSYKLKTLEETKKMDCDSEIMPTSLKLRYPVRTPNFFEVYISNPTQNFYLQMMDEDNAVVWEVKIRKDDFNQVPRSEGVQEHSSEEYGVWFVSKYRTDLIERVSYVNPIADDLKDSLGDIKYKKITNKSITSDDQMRELYNCLSAEPDLKKRFYESLQKREPFLVNSLQKQNGS</sequence>
<dbReference type="Gene3D" id="1.10.533.10">
    <property type="entry name" value="Death Domain, Fas"/>
    <property type="match status" value="1"/>
</dbReference>
<protein>
    <recommendedName>
        <fullName evidence="3">FIIND domain-containing protein</fullName>
    </recommendedName>
</protein>
<reference evidence="4" key="1">
    <citation type="submission" date="2025-08" db="UniProtKB">
        <authorList>
            <consortium name="Ensembl"/>
        </authorList>
    </citation>
    <scope>IDENTIFICATION</scope>
</reference>
<name>A0A8B9JUB2_ASTMX</name>
<dbReference type="Pfam" id="PF23679">
    <property type="entry name" value="UPA-FIIND"/>
    <property type="match status" value="1"/>
</dbReference>
<dbReference type="PANTHER" id="PTHR16155:SF18">
    <property type="entry name" value="STERILE ALPHA MOTIF DOMAIN-CONTAINING PROTEIN 9-LIKE"/>
    <property type="match status" value="1"/>
</dbReference>
<dbReference type="OrthoDB" id="2337140at2759"/>
<evidence type="ECO:0000313" key="5">
    <source>
        <dbReference type="Proteomes" id="UP000694621"/>
    </source>
</evidence>
<evidence type="ECO:0000313" key="4">
    <source>
        <dbReference type="Ensembl" id="ENSAMXP00005026254.1"/>
    </source>
</evidence>
<evidence type="ECO:0000256" key="1">
    <source>
        <dbReference type="ARBA" id="ARBA00004514"/>
    </source>
</evidence>
<organism evidence="4 5">
    <name type="scientific">Astyanax mexicanus</name>
    <name type="common">Blind cave fish</name>
    <name type="synonym">Astyanax fasciatus mexicanus</name>
    <dbReference type="NCBI Taxonomy" id="7994"/>
    <lineage>
        <taxon>Eukaryota</taxon>
        <taxon>Metazoa</taxon>
        <taxon>Chordata</taxon>
        <taxon>Craniata</taxon>
        <taxon>Vertebrata</taxon>
        <taxon>Euteleostomi</taxon>
        <taxon>Actinopterygii</taxon>
        <taxon>Neopterygii</taxon>
        <taxon>Teleostei</taxon>
        <taxon>Ostariophysi</taxon>
        <taxon>Characiformes</taxon>
        <taxon>Characoidei</taxon>
        <taxon>Acestrorhamphidae</taxon>
        <taxon>Acestrorhamphinae</taxon>
        <taxon>Astyanax</taxon>
    </lineage>
</organism>
<dbReference type="Proteomes" id="UP000694621">
    <property type="component" value="Unplaced"/>
</dbReference>